<accession>R0G089</accession>
<dbReference type="PANTHER" id="PTHR31286:SF99">
    <property type="entry name" value="DUF4283 DOMAIN-CONTAINING PROTEIN"/>
    <property type="match status" value="1"/>
</dbReference>
<feature type="domain" description="DUF4283" evidence="2">
    <location>
        <begin position="71"/>
        <end position="153"/>
    </location>
</feature>
<dbReference type="InterPro" id="IPR040256">
    <property type="entry name" value="At4g02000-like"/>
</dbReference>
<dbReference type="PANTHER" id="PTHR31286">
    <property type="entry name" value="GLYCINE-RICH CELL WALL STRUCTURAL PROTEIN 1.8-LIKE"/>
    <property type="match status" value="1"/>
</dbReference>
<evidence type="ECO:0000313" key="4">
    <source>
        <dbReference type="Proteomes" id="UP000029121"/>
    </source>
</evidence>
<dbReference type="eggNOG" id="KOG1075">
    <property type="taxonomic scope" value="Eukaryota"/>
</dbReference>
<reference evidence="4" key="1">
    <citation type="journal article" date="2013" name="Nat. Genet.">
        <title>The Capsella rubella genome and the genomic consequences of rapid mating system evolution.</title>
        <authorList>
            <person name="Slotte T."/>
            <person name="Hazzouri K.M."/>
            <person name="Agren J.A."/>
            <person name="Koenig D."/>
            <person name="Maumus F."/>
            <person name="Guo Y.L."/>
            <person name="Steige K."/>
            <person name="Platts A.E."/>
            <person name="Escobar J.S."/>
            <person name="Newman L.K."/>
            <person name="Wang W."/>
            <person name="Mandakova T."/>
            <person name="Vello E."/>
            <person name="Smith L.M."/>
            <person name="Henz S.R."/>
            <person name="Steffen J."/>
            <person name="Takuno S."/>
            <person name="Brandvain Y."/>
            <person name="Coop G."/>
            <person name="Andolfatto P."/>
            <person name="Hu T.T."/>
            <person name="Blanchette M."/>
            <person name="Clark R.M."/>
            <person name="Quesneville H."/>
            <person name="Nordborg M."/>
            <person name="Gaut B.S."/>
            <person name="Lysak M.A."/>
            <person name="Jenkins J."/>
            <person name="Grimwood J."/>
            <person name="Chapman J."/>
            <person name="Prochnik S."/>
            <person name="Shu S."/>
            <person name="Rokhsar D."/>
            <person name="Schmutz J."/>
            <person name="Weigel D."/>
            <person name="Wright S.I."/>
        </authorList>
    </citation>
    <scope>NUCLEOTIDE SEQUENCE [LARGE SCALE GENOMIC DNA]</scope>
    <source>
        <strain evidence="4">cv. Monte Gargano</strain>
    </source>
</reference>
<dbReference type="InterPro" id="IPR025558">
    <property type="entry name" value="DUF4283"/>
</dbReference>
<evidence type="ECO:0000259" key="2">
    <source>
        <dbReference type="Pfam" id="PF14111"/>
    </source>
</evidence>
<protein>
    <recommendedName>
        <fullName evidence="2">DUF4283 domain-containing protein</fullName>
    </recommendedName>
</protein>
<sequence length="489" mass="53424">MTEAGLLPGDPPDKRGVWLQKVVGSTVGGMPVPEDVVPHEFVMSHTKLTFPDGVNGEPVITVGREVMEAMNGLWKKCMIVKVLGRSMSIAVMSRKLKEMWRPQGAMVVTDLPRQFFVVRFELEEEYMAALTGGPWKMFGSYLMVQAWSPDFDPLRNDIVTTPVWIRLSNIPMNLYHSSILMIIAEGLGKPLRVDMQTLKFDRARFARVCVEVNLSQPLKGTVLVNEERYYVSYEGLTNICSGCGMYGHLVHSCARTRAEVGREGTQMNPPASRDSPREGDDSMGLGGQGGSQGRDGFTVARRSGWRPVANEPAVVVGDGVLRQSKERNVGSLGDITDSGNLAISNRFSELTADLVENGIREDMGTREENKENEGDGNIPRTLRVFQVKETPYSVKGLRVQGGGESKKKNGLRGGKNIGPSTKGPKGNKPTRGLIFGPVQSGRDMSSSGKRLRTEDVNIGRAGGSFSTVDVVTEPVQRQWPGLAQRGDGA</sequence>
<name>R0G089_9BRAS</name>
<keyword evidence="4" id="KW-1185">Reference proteome</keyword>
<evidence type="ECO:0000256" key="1">
    <source>
        <dbReference type="SAM" id="MobiDB-lite"/>
    </source>
</evidence>
<dbReference type="EMBL" id="KB870808">
    <property type="protein sequence ID" value="EOA28511.1"/>
    <property type="molecule type" value="Genomic_DNA"/>
</dbReference>
<feature type="region of interest" description="Disordered" evidence="1">
    <location>
        <begin position="397"/>
        <end position="462"/>
    </location>
</feature>
<evidence type="ECO:0000313" key="3">
    <source>
        <dbReference type="EMBL" id="EOA28511.1"/>
    </source>
</evidence>
<feature type="non-terminal residue" evidence="3">
    <location>
        <position position="489"/>
    </location>
</feature>
<dbReference type="Proteomes" id="UP000029121">
    <property type="component" value="Unassembled WGS sequence"/>
</dbReference>
<organism evidence="3 4">
    <name type="scientific">Capsella rubella</name>
    <dbReference type="NCBI Taxonomy" id="81985"/>
    <lineage>
        <taxon>Eukaryota</taxon>
        <taxon>Viridiplantae</taxon>
        <taxon>Streptophyta</taxon>
        <taxon>Embryophyta</taxon>
        <taxon>Tracheophyta</taxon>
        <taxon>Spermatophyta</taxon>
        <taxon>Magnoliopsida</taxon>
        <taxon>eudicotyledons</taxon>
        <taxon>Gunneridae</taxon>
        <taxon>Pentapetalae</taxon>
        <taxon>rosids</taxon>
        <taxon>malvids</taxon>
        <taxon>Brassicales</taxon>
        <taxon>Brassicaceae</taxon>
        <taxon>Camelineae</taxon>
        <taxon>Capsella</taxon>
    </lineage>
</organism>
<gene>
    <name evidence="3" type="ORF">CARUB_v10024726mg</name>
</gene>
<dbReference type="AlphaFoldDB" id="R0G089"/>
<dbReference type="STRING" id="81985.R0G089"/>
<proteinExistence type="predicted"/>
<feature type="compositionally biased region" description="Gly residues" evidence="1">
    <location>
        <begin position="284"/>
        <end position="293"/>
    </location>
</feature>
<feature type="region of interest" description="Disordered" evidence="1">
    <location>
        <begin position="260"/>
        <end position="298"/>
    </location>
</feature>
<dbReference type="Pfam" id="PF14111">
    <property type="entry name" value="DUF4283"/>
    <property type="match status" value="1"/>
</dbReference>